<name>A0ABR0YZ13_HUSHU</name>
<evidence type="ECO:0000256" key="1">
    <source>
        <dbReference type="SAM" id="Phobius"/>
    </source>
</evidence>
<evidence type="ECO:0000313" key="2">
    <source>
        <dbReference type="EMBL" id="KAK6477828.1"/>
    </source>
</evidence>
<sequence length="88" mass="9181">MAVVCDPNLEDTCNKTCVPGAQRSARSVDRYSQIRGYISAGPVQLVPEGQVLDLQTAGDSPLVPALGVASALLGVLLVILVAVGFRRC</sequence>
<dbReference type="EMBL" id="JAHFZB010000020">
    <property type="protein sequence ID" value="KAK6477828.1"/>
    <property type="molecule type" value="Genomic_DNA"/>
</dbReference>
<gene>
    <name evidence="2" type="ORF">HHUSO_G21447</name>
</gene>
<comment type="caution">
    <text evidence="2">The sequence shown here is derived from an EMBL/GenBank/DDBJ whole genome shotgun (WGS) entry which is preliminary data.</text>
</comment>
<keyword evidence="1" id="KW-0812">Transmembrane</keyword>
<protein>
    <submittedName>
        <fullName evidence="2">Uncharacterized protein</fullName>
    </submittedName>
</protein>
<keyword evidence="3" id="KW-1185">Reference proteome</keyword>
<accession>A0ABR0YZ13</accession>
<evidence type="ECO:0000313" key="3">
    <source>
        <dbReference type="Proteomes" id="UP001369086"/>
    </source>
</evidence>
<feature type="transmembrane region" description="Helical" evidence="1">
    <location>
        <begin position="62"/>
        <end position="85"/>
    </location>
</feature>
<dbReference type="Proteomes" id="UP001369086">
    <property type="component" value="Unassembled WGS sequence"/>
</dbReference>
<proteinExistence type="predicted"/>
<keyword evidence="1" id="KW-0472">Membrane</keyword>
<keyword evidence="1" id="KW-1133">Transmembrane helix</keyword>
<organism evidence="2 3">
    <name type="scientific">Huso huso</name>
    <name type="common">Beluga</name>
    <name type="synonym">Acipenser huso</name>
    <dbReference type="NCBI Taxonomy" id="61971"/>
    <lineage>
        <taxon>Eukaryota</taxon>
        <taxon>Metazoa</taxon>
        <taxon>Chordata</taxon>
        <taxon>Craniata</taxon>
        <taxon>Vertebrata</taxon>
        <taxon>Euteleostomi</taxon>
        <taxon>Actinopterygii</taxon>
        <taxon>Chondrostei</taxon>
        <taxon>Acipenseriformes</taxon>
        <taxon>Acipenseridae</taxon>
        <taxon>Huso</taxon>
    </lineage>
</organism>
<reference evidence="2 3" key="1">
    <citation type="submission" date="2021-05" db="EMBL/GenBank/DDBJ databases">
        <authorList>
            <person name="Zahm M."/>
            <person name="Klopp C."/>
            <person name="Cabau C."/>
            <person name="Kuhl H."/>
            <person name="Suciu R."/>
            <person name="Ciorpac M."/>
            <person name="Holostenco D."/>
            <person name="Gessner J."/>
            <person name="Wuertz S."/>
            <person name="Hohne C."/>
            <person name="Stock M."/>
            <person name="Gislard M."/>
            <person name="Lluch J."/>
            <person name="Milhes M."/>
            <person name="Lampietro C."/>
            <person name="Lopez Roques C."/>
            <person name="Donnadieu C."/>
            <person name="Du K."/>
            <person name="Schartl M."/>
            <person name="Guiguen Y."/>
        </authorList>
    </citation>
    <scope>NUCLEOTIDE SEQUENCE [LARGE SCALE GENOMIC DNA]</scope>
    <source>
        <strain evidence="2">Hh-F2</strain>
        <tissue evidence="2">Blood</tissue>
    </source>
</reference>